<dbReference type="EMBL" id="MU069528">
    <property type="protein sequence ID" value="KAF5839965.1"/>
    <property type="molecule type" value="Genomic_DNA"/>
</dbReference>
<evidence type="ECO:0008006" key="3">
    <source>
        <dbReference type="Google" id="ProtNLM"/>
    </source>
</evidence>
<organism evidence="1 2">
    <name type="scientific">Dunaliella salina</name>
    <name type="common">Green alga</name>
    <name type="synonym">Protococcus salinus</name>
    <dbReference type="NCBI Taxonomy" id="3046"/>
    <lineage>
        <taxon>Eukaryota</taxon>
        <taxon>Viridiplantae</taxon>
        <taxon>Chlorophyta</taxon>
        <taxon>core chlorophytes</taxon>
        <taxon>Chlorophyceae</taxon>
        <taxon>CS clade</taxon>
        <taxon>Chlamydomonadales</taxon>
        <taxon>Dunaliellaceae</taxon>
        <taxon>Dunaliella</taxon>
    </lineage>
</organism>
<protein>
    <recommendedName>
        <fullName evidence="3">Encoded protein</fullName>
    </recommendedName>
</protein>
<name>A0ABQ7GZD0_DUNSA</name>
<dbReference type="Proteomes" id="UP000815325">
    <property type="component" value="Unassembled WGS sequence"/>
</dbReference>
<reference evidence="1" key="1">
    <citation type="submission" date="2017-08" db="EMBL/GenBank/DDBJ databases">
        <authorList>
            <person name="Polle J.E."/>
            <person name="Barry K."/>
            <person name="Cushman J."/>
            <person name="Schmutz J."/>
            <person name="Tran D."/>
            <person name="Hathwaick L.T."/>
            <person name="Yim W.C."/>
            <person name="Jenkins J."/>
            <person name="Mckie-Krisberg Z.M."/>
            <person name="Prochnik S."/>
            <person name="Lindquist E."/>
            <person name="Dockter R.B."/>
            <person name="Adam C."/>
            <person name="Molina H."/>
            <person name="Bunkerborg J."/>
            <person name="Jin E."/>
            <person name="Buchheim M."/>
            <person name="Magnuson J."/>
        </authorList>
    </citation>
    <scope>NUCLEOTIDE SEQUENCE</scope>
    <source>
        <strain evidence="1">CCAP 19/18</strain>
    </source>
</reference>
<gene>
    <name evidence="1" type="ORF">DUNSADRAFT_18246</name>
</gene>
<proteinExistence type="predicted"/>
<evidence type="ECO:0000313" key="2">
    <source>
        <dbReference type="Proteomes" id="UP000815325"/>
    </source>
</evidence>
<sequence length="76" mass="8372">MVPEDNATTAPLELRQSLNAHIWSHPLTCIANPTQTYGLDGRAGLNLTPPPWRCARCLHAHVRSHPPTCLANPTHM</sequence>
<evidence type="ECO:0000313" key="1">
    <source>
        <dbReference type="EMBL" id="KAF5839965.1"/>
    </source>
</evidence>
<keyword evidence="2" id="KW-1185">Reference proteome</keyword>
<comment type="caution">
    <text evidence="1">The sequence shown here is derived from an EMBL/GenBank/DDBJ whole genome shotgun (WGS) entry which is preliminary data.</text>
</comment>
<accession>A0ABQ7GZD0</accession>